<sequence>MHCIETFFFETGSHCDAQTGPKLLGSSNPPTLTSQVAGTTGVHHYTQPNTHQARRG</sequence>
<dbReference type="Proteomes" id="UP000694564">
    <property type="component" value="Chromosome 16"/>
</dbReference>
<reference evidence="1" key="2">
    <citation type="submission" date="2025-09" db="UniProtKB">
        <authorList>
            <consortium name="Ensembl"/>
        </authorList>
    </citation>
    <scope>IDENTIFICATION</scope>
</reference>
<keyword evidence="2" id="KW-1185">Reference proteome</keyword>
<organism evidence="1 2">
    <name type="scientific">Sciurus vulgaris</name>
    <name type="common">Eurasian red squirrel</name>
    <dbReference type="NCBI Taxonomy" id="55149"/>
    <lineage>
        <taxon>Eukaryota</taxon>
        <taxon>Metazoa</taxon>
        <taxon>Chordata</taxon>
        <taxon>Craniata</taxon>
        <taxon>Vertebrata</taxon>
        <taxon>Euteleostomi</taxon>
        <taxon>Mammalia</taxon>
        <taxon>Eutheria</taxon>
        <taxon>Euarchontoglires</taxon>
        <taxon>Glires</taxon>
        <taxon>Rodentia</taxon>
        <taxon>Sciuromorpha</taxon>
        <taxon>Sciuridae</taxon>
        <taxon>Sciurinae</taxon>
        <taxon>Sciurini</taxon>
        <taxon>Sciurus</taxon>
    </lineage>
</organism>
<reference evidence="1" key="1">
    <citation type="submission" date="2025-08" db="UniProtKB">
        <authorList>
            <consortium name="Ensembl"/>
        </authorList>
    </citation>
    <scope>IDENTIFICATION</scope>
</reference>
<dbReference type="Ensembl" id="ENSSVLT00005014107.1">
    <property type="protein sequence ID" value="ENSSVLP00005012740.1"/>
    <property type="gene ID" value="ENSSVLG00005010131.1"/>
</dbReference>
<dbReference type="AlphaFoldDB" id="A0A8D2BCI9"/>
<dbReference type="PRINTS" id="PR02045">
    <property type="entry name" value="F138DOMAIN"/>
</dbReference>
<proteinExistence type="predicted"/>
<accession>A0A8D2BCI9</accession>
<name>A0A8D2BCI9_SCIVU</name>
<protein>
    <submittedName>
        <fullName evidence="1">Uncharacterized protein</fullName>
    </submittedName>
</protein>
<evidence type="ECO:0000313" key="1">
    <source>
        <dbReference type="Ensembl" id="ENSSVLP00005012740.1"/>
    </source>
</evidence>
<evidence type="ECO:0000313" key="2">
    <source>
        <dbReference type="Proteomes" id="UP000694564"/>
    </source>
</evidence>